<organism evidence="2 3">
    <name type="scientific">Cercophora samala</name>
    <dbReference type="NCBI Taxonomy" id="330535"/>
    <lineage>
        <taxon>Eukaryota</taxon>
        <taxon>Fungi</taxon>
        <taxon>Dikarya</taxon>
        <taxon>Ascomycota</taxon>
        <taxon>Pezizomycotina</taxon>
        <taxon>Sordariomycetes</taxon>
        <taxon>Sordariomycetidae</taxon>
        <taxon>Sordariales</taxon>
        <taxon>Lasiosphaeriaceae</taxon>
        <taxon>Cercophora</taxon>
    </lineage>
</organism>
<dbReference type="AlphaFoldDB" id="A0AA39Z7Z9"/>
<keyword evidence="3" id="KW-1185">Reference proteome</keyword>
<proteinExistence type="predicted"/>
<gene>
    <name evidence="2" type="ORF">QBC41DRAFT_282962</name>
</gene>
<accession>A0AA39Z7Z9</accession>
<dbReference type="Proteomes" id="UP001174997">
    <property type="component" value="Unassembled WGS sequence"/>
</dbReference>
<name>A0AA39Z7Z9_9PEZI</name>
<dbReference type="EMBL" id="JAULSY010000109">
    <property type="protein sequence ID" value="KAK0665499.1"/>
    <property type="molecule type" value="Genomic_DNA"/>
</dbReference>
<feature type="compositionally biased region" description="Polar residues" evidence="1">
    <location>
        <begin position="386"/>
        <end position="399"/>
    </location>
</feature>
<feature type="region of interest" description="Disordered" evidence="1">
    <location>
        <begin position="372"/>
        <end position="412"/>
    </location>
</feature>
<protein>
    <submittedName>
        <fullName evidence="2">Amidoligase enzyme-domain-containing protein</fullName>
    </submittedName>
</protein>
<dbReference type="Pfam" id="PF12224">
    <property type="entry name" value="Amidoligase_2"/>
    <property type="match status" value="1"/>
</dbReference>
<evidence type="ECO:0000313" key="3">
    <source>
        <dbReference type="Proteomes" id="UP001174997"/>
    </source>
</evidence>
<evidence type="ECO:0000256" key="1">
    <source>
        <dbReference type="SAM" id="MobiDB-lite"/>
    </source>
</evidence>
<dbReference type="PANTHER" id="PTHR36847">
    <property type="entry name" value="AMIDOLIGASE ENZYME"/>
    <property type="match status" value="1"/>
</dbReference>
<sequence>MLSTLDFGVEIELLVSPHPNAQPAFTKTLAANGWNSRVEGQIRPGLSTDVMELQRLQGRNRKAIRAAVAAALSARGIATHETSGRAQDFRFWTVVDEVSVGELPGYWRLELVSRVLSADENWQEELGRLFATLKESCKIRVTNDCSMHIHVSPGPGLPTFDDSQIRAICKAICYFDDAITRVMPADRKETTWAKSNVLPEHPVKHDTDWAKRGQSVNPKIKRYYSQVSTQGFGPLWKLFDNITWRGAHACMSYTDGDRARYLSWNFENLVKQCGTLEFRRPPAVDSAEKAGHWIAFTLGFISRAVSADWVAVESKKRGGEVADLRAHVVQGLRTFPSNCSDAFILGKAVEDTSKPIRLSAEELLRMENLKKHKAKTASPFAEKASSRPSTPTGSASNSPAVGRSNFGGWGRR</sequence>
<comment type="caution">
    <text evidence="2">The sequence shown here is derived from an EMBL/GenBank/DDBJ whole genome shotgun (WGS) entry which is preliminary data.</text>
</comment>
<evidence type="ECO:0000313" key="2">
    <source>
        <dbReference type="EMBL" id="KAK0665499.1"/>
    </source>
</evidence>
<reference evidence="2" key="1">
    <citation type="submission" date="2023-06" db="EMBL/GenBank/DDBJ databases">
        <title>Genome-scale phylogeny and comparative genomics of the fungal order Sordariales.</title>
        <authorList>
            <consortium name="Lawrence Berkeley National Laboratory"/>
            <person name="Hensen N."/>
            <person name="Bonometti L."/>
            <person name="Westerberg I."/>
            <person name="Brannstrom I.O."/>
            <person name="Guillou S."/>
            <person name="Cros-Aarteil S."/>
            <person name="Calhoun S."/>
            <person name="Haridas S."/>
            <person name="Kuo A."/>
            <person name="Mondo S."/>
            <person name="Pangilinan J."/>
            <person name="Riley R."/>
            <person name="Labutti K."/>
            <person name="Andreopoulos B."/>
            <person name="Lipzen A."/>
            <person name="Chen C."/>
            <person name="Yanf M."/>
            <person name="Daum C."/>
            <person name="Ng V."/>
            <person name="Clum A."/>
            <person name="Steindorff A."/>
            <person name="Ohm R."/>
            <person name="Martin F."/>
            <person name="Silar P."/>
            <person name="Natvig D."/>
            <person name="Lalanne C."/>
            <person name="Gautier V."/>
            <person name="Ament-Velasquez S.L."/>
            <person name="Kruys A."/>
            <person name="Hutchinson M.I."/>
            <person name="Powell A.J."/>
            <person name="Barry K."/>
            <person name="Miller A.N."/>
            <person name="Grigoriev I.V."/>
            <person name="Debuchy R."/>
            <person name="Gladieux P."/>
            <person name="Thoren M.H."/>
            <person name="Johannesson H."/>
        </authorList>
    </citation>
    <scope>NUCLEOTIDE SEQUENCE</scope>
    <source>
        <strain evidence="2">CBS 307.81</strain>
    </source>
</reference>
<dbReference type="InterPro" id="IPR022025">
    <property type="entry name" value="Amidoligase_2"/>
</dbReference>
<dbReference type="PANTHER" id="PTHR36847:SF1">
    <property type="entry name" value="AMIDOLIGASE ENZYME"/>
    <property type="match status" value="1"/>
</dbReference>